<dbReference type="InterPro" id="IPR051082">
    <property type="entry name" value="Pentapeptide-BTB/POZ_domain"/>
</dbReference>
<name>A0AA42DQA2_9FIRM</name>
<protein>
    <submittedName>
        <fullName evidence="1">Pentapeptide repeat-containing protein</fullName>
    </submittedName>
</protein>
<gene>
    <name evidence="1" type="ORF">PBV87_15815</name>
</gene>
<dbReference type="Pfam" id="PF13599">
    <property type="entry name" value="Pentapeptide_4"/>
    <property type="match status" value="1"/>
</dbReference>
<dbReference type="InterPro" id="IPR001646">
    <property type="entry name" value="5peptide_repeat"/>
</dbReference>
<dbReference type="PANTHER" id="PTHR14136">
    <property type="entry name" value="BTB_POZ DOMAIN-CONTAINING PROTEIN KCTD9"/>
    <property type="match status" value="1"/>
</dbReference>
<dbReference type="SUPFAM" id="SSF141571">
    <property type="entry name" value="Pentapeptide repeat-like"/>
    <property type="match status" value="1"/>
</dbReference>
<dbReference type="Gene3D" id="2.160.20.80">
    <property type="entry name" value="E3 ubiquitin-protein ligase SopA"/>
    <property type="match status" value="1"/>
</dbReference>
<sequence length="210" mass="23925">MAINFKNTQKLKKNFMYNNLKKSNCFDVDFSGSNFDFTSLRGAHFKGCNFYKCTFKSAELVGTNCKKSKFKQAKFEDTIFEGVNLNGADFSGATFKNTVFLNTDVSVAANLNLNDEGIIVYESMPELEMSEELRAAILSLMENEYVKASRVLDTKDGDINTLSVMRLLAHYEEKALIRGFKIMQPRLDKEFCTLSYLLKMLETYKEAGFL</sequence>
<dbReference type="AlphaFoldDB" id="A0AA42DQA2"/>
<dbReference type="PANTHER" id="PTHR14136:SF17">
    <property type="entry name" value="BTB_POZ DOMAIN-CONTAINING PROTEIN KCTD9"/>
    <property type="match status" value="1"/>
</dbReference>
<dbReference type="EMBL" id="JAQIFT010000058">
    <property type="protein sequence ID" value="MDA3732943.1"/>
    <property type="molecule type" value="Genomic_DNA"/>
</dbReference>
<keyword evidence="2" id="KW-1185">Reference proteome</keyword>
<comment type="caution">
    <text evidence="1">The sequence shown here is derived from an EMBL/GenBank/DDBJ whole genome shotgun (WGS) entry which is preliminary data.</text>
</comment>
<reference evidence="1" key="1">
    <citation type="journal article" date="2023" name="Int. J. Syst. Evol. Microbiol.">
        <title>&lt;i&gt;Holtiella tumoricola&lt;/i&gt; gen. nov. sp. nov., isolated from a human clinical sample.</title>
        <authorList>
            <person name="Allen-Vercoe E."/>
            <person name="Daigneault M.C."/>
            <person name="Vancuren S.J."/>
            <person name="Cochrane K."/>
            <person name="O'Neal L.L."/>
            <person name="Sankaranarayanan K."/>
            <person name="Lawson P.A."/>
        </authorList>
    </citation>
    <scope>NUCLEOTIDE SEQUENCE</scope>
    <source>
        <strain evidence="1">CC70A</strain>
    </source>
</reference>
<evidence type="ECO:0000313" key="1">
    <source>
        <dbReference type="EMBL" id="MDA3732943.1"/>
    </source>
</evidence>
<accession>A0AA42DQA2</accession>
<organism evidence="1 2">
    <name type="scientific">Holtiella tumoricola</name>
    <dbReference type="NCBI Taxonomy" id="3018743"/>
    <lineage>
        <taxon>Bacteria</taxon>
        <taxon>Bacillati</taxon>
        <taxon>Bacillota</taxon>
        <taxon>Clostridia</taxon>
        <taxon>Lachnospirales</taxon>
        <taxon>Cellulosilyticaceae</taxon>
        <taxon>Holtiella</taxon>
    </lineage>
</organism>
<proteinExistence type="predicted"/>
<dbReference type="RefSeq" id="WP_271012899.1">
    <property type="nucleotide sequence ID" value="NZ_JAQIFT010000058.1"/>
</dbReference>
<dbReference type="Proteomes" id="UP001169242">
    <property type="component" value="Unassembled WGS sequence"/>
</dbReference>
<evidence type="ECO:0000313" key="2">
    <source>
        <dbReference type="Proteomes" id="UP001169242"/>
    </source>
</evidence>